<evidence type="ECO:0000313" key="2">
    <source>
        <dbReference type="Proteomes" id="UP000095713"/>
    </source>
</evidence>
<dbReference type="RefSeq" id="WP_069829871.1">
    <property type="nucleotide sequence ID" value="NZ_MDJD01000034.1"/>
</dbReference>
<comment type="caution">
    <text evidence="1">The sequence shown here is derived from an EMBL/GenBank/DDBJ whole genome shotgun (WGS) entry which is preliminary data.</text>
</comment>
<evidence type="ECO:0000313" key="1">
    <source>
        <dbReference type="EMBL" id="OEK08363.1"/>
    </source>
</evidence>
<dbReference type="OrthoDB" id="514320at2"/>
<protein>
    <submittedName>
        <fullName evidence="1">Uncharacterized protein</fullName>
    </submittedName>
</protein>
<keyword evidence="2" id="KW-1185">Reference proteome</keyword>
<name>A0A1E5TAF8_9FLAO</name>
<gene>
    <name evidence="1" type="ORF">A8C32_02620</name>
</gene>
<sequence>MESMIYYTSVKGLSNCNLVGFKQGIAKESDVFILDALKKTHHAFFKRRCSVNEQIELLLVFSRNKNDSVSIKDSAKLHENLSINSVALECPKSDTINILKNETKEVVFRIYTTDEDYLDITLIVTNNNFRYSKCITSIQNGLYTKKDVTKSIYVYKIPVYYKLVSGF</sequence>
<dbReference type="AlphaFoldDB" id="A0A1E5TAF8"/>
<accession>A0A1E5TAF8</accession>
<reference evidence="1 2" key="1">
    <citation type="submission" date="2016-05" db="EMBL/GenBank/DDBJ databases">
        <title>Draft Genome Sequence of Algibacter sp. Strain SK-16 Isolated from the Surface Water of Aburatsubo Inlet.</title>
        <authorList>
            <person name="Wong S.-K."/>
            <person name="Yoshizawa S."/>
            <person name="Nakajima Y."/>
            <person name="Ogura Y."/>
            <person name="Tetsuya H."/>
            <person name="Hamasaki K."/>
        </authorList>
    </citation>
    <scope>NUCLEOTIDE SEQUENCE [LARGE SCALE GENOMIC DNA]</scope>
    <source>
        <strain evidence="1 2">SK-16</strain>
    </source>
</reference>
<proteinExistence type="predicted"/>
<organism evidence="1 2">
    <name type="scientific">Flavivirga aquatica</name>
    <dbReference type="NCBI Taxonomy" id="1849968"/>
    <lineage>
        <taxon>Bacteria</taxon>
        <taxon>Pseudomonadati</taxon>
        <taxon>Bacteroidota</taxon>
        <taxon>Flavobacteriia</taxon>
        <taxon>Flavobacteriales</taxon>
        <taxon>Flavobacteriaceae</taxon>
        <taxon>Flavivirga</taxon>
    </lineage>
</organism>
<dbReference type="EMBL" id="MDJD01000034">
    <property type="protein sequence ID" value="OEK08363.1"/>
    <property type="molecule type" value="Genomic_DNA"/>
</dbReference>
<dbReference type="Proteomes" id="UP000095713">
    <property type="component" value="Unassembled WGS sequence"/>
</dbReference>